<keyword evidence="3" id="KW-1185">Reference proteome</keyword>
<evidence type="ECO:0000256" key="1">
    <source>
        <dbReference type="SAM" id="Coils"/>
    </source>
</evidence>
<protein>
    <recommendedName>
        <fullName evidence="4">Phage shock protein B</fullName>
    </recommendedName>
</protein>
<dbReference type="AlphaFoldDB" id="A0AA51X5Z0"/>
<organism evidence="2 3">
    <name type="scientific">Pleionea litopenaei</name>
    <dbReference type="NCBI Taxonomy" id="3070815"/>
    <lineage>
        <taxon>Bacteria</taxon>
        <taxon>Pseudomonadati</taxon>
        <taxon>Pseudomonadota</taxon>
        <taxon>Gammaproteobacteria</taxon>
        <taxon>Oceanospirillales</taxon>
        <taxon>Pleioneaceae</taxon>
        <taxon>Pleionea</taxon>
    </lineage>
</organism>
<gene>
    <name evidence="2" type="ORF">Q9312_09975</name>
</gene>
<evidence type="ECO:0000313" key="2">
    <source>
        <dbReference type="EMBL" id="WMS85540.1"/>
    </source>
</evidence>
<dbReference type="KEGG" id="plei:Q9312_09975"/>
<sequence>MEVFKWISVIVLIVVGAEVIKMYIKSKATTKSDEELLNKQQAQIDELNRRVAVLEKIVTDPSESLKREINQLND</sequence>
<reference evidence="2 3" key="1">
    <citation type="submission" date="2023-08" db="EMBL/GenBank/DDBJ databases">
        <title>Pleionea litopenaei sp. nov., isolated from stomach of juvenile Litopenaeus vannamei.</title>
        <authorList>
            <person name="Rho A.M."/>
            <person name="Hwang C.Y."/>
        </authorList>
    </citation>
    <scope>NUCLEOTIDE SEQUENCE [LARGE SCALE GENOMIC DNA]</scope>
    <source>
        <strain evidence="2 3">HL-JVS1</strain>
    </source>
</reference>
<dbReference type="Proteomes" id="UP001239782">
    <property type="component" value="Chromosome"/>
</dbReference>
<accession>A0AA51X5Z0</accession>
<dbReference type="EMBL" id="CP133548">
    <property type="protein sequence ID" value="WMS85540.1"/>
    <property type="molecule type" value="Genomic_DNA"/>
</dbReference>
<name>A0AA51X5Z0_9GAMM</name>
<evidence type="ECO:0000313" key="3">
    <source>
        <dbReference type="Proteomes" id="UP001239782"/>
    </source>
</evidence>
<feature type="coiled-coil region" evidence="1">
    <location>
        <begin position="30"/>
        <end position="57"/>
    </location>
</feature>
<evidence type="ECO:0008006" key="4">
    <source>
        <dbReference type="Google" id="ProtNLM"/>
    </source>
</evidence>
<proteinExistence type="predicted"/>
<keyword evidence="1" id="KW-0175">Coiled coil</keyword>
<dbReference type="RefSeq" id="WP_309200693.1">
    <property type="nucleotide sequence ID" value="NZ_CP133548.1"/>
</dbReference>